<dbReference type="InterPro" id="IPR006102">
    <property type="entry name" value="Ig-like_GH2"/>
</dbReference>
<dbReference type="Gene3D" id="3.20.20.80">
    <property type="entry name" value="Glycosidases"/>
    <property type="match status" value="1"/>
</dbReference>
<name>A0A918HJH2_9ACTN</name>
<dbReference type="InterPro" id="IPR041351">
    <property type="entry name" value="Ig_GlcNase"/>
</dbReference>
<dbReference type="SUPFAM" id="SSF49785">
    <property type="entry name" value="Galactose-binding domain-like"/>
    <property type="match status" value="1"/>
</dbReference>
<dbReference type="GO" id="GO:0004553">
    <property type="term" value="F:hydrolase activity, hydrolyzing O-glycosyl compounds"/>
    <property type="evidence" value="ECO:0007669"/>
    <property type="project" value="InterPro"/>
</dbReference>
<comment type="caution">
    <text evidence="8">The sequence shown here is derived from an EMBL/GenBank/DDBJ whole genome shotgun (WGS) entry which is preliminary data.</text>
</comment>
<feature type="domain" description="Glycoside hydrolase family 2 immunoglobulin-like beta-sandwich" evidence="4">
    <location>
        <begin position="179"/>
        <end position="286"/>
    </location>
</feature>
<evidence type="ECO:0000256" key="3">
    <source>
        <dbReference type="ARBA" id="ARBA00023295"/>
    </source>
</evidence>
<dbReference type="InterPro" id="IPR043534">
    <property type="entry name" value="EBDG/EBM"/>
</dbReference>
<keyword evidence="3" id="KW-0326">Glycosidase</keyword>
<feature type="domain" description="Glycoside hydrolase family 2 catalytic" evidence="5">
    <location>
        <begin position="335"/>
        <end position="441"/>
    </location>
</feature>
<dbReference type="AlphaFoldDB" id="A0A918HJH2"/>
<dbReference type="PANTHER" id="PTHR43536:SF1">
    <property type="entry name" value="MANNOSYLGLYCOPROTEIN ENDO-BETA-MANNOSIDASE"/>
    <property type="match status" value="1"/>
</dbReference>
<dbReference type="InterPro" id="IPR006103">
    <property type="entry name" value="Glyco_hydro_2_cat"/>
</dbReference>
<organism evidence="8 9">
    <name type="scientific">Streptomyces phaeofaciens</name>
    <dbReference type="NCBI Taxonomy" id="68254"/>
    <lineage>
        <taxon>Bacteria</taxon>
        <taxon>Bacillati</taxon>
        <taxon>Actinomycetota</taxon>
        <taxon>Actinomycetes</taxon>
        <taxon>Kitasatosporales</taxon>
        <taxon>Streptomycetaceae</taxon>
        <taxon>Streptomyces</taxon>
    </lineage>
</organism>
<dbReference type="Pfam" id="PF18368">
    <property type="entry name" value="Ig_GlcNase"/>
    <property type="match status" value="1"/>
</dbReference>
<dbReference type="GO" id="GO:0005975">
    <property type="term" value="P:carbohydrate metabolic process"/>
    <property type="evidence" value="ECO:0007669"/>
    <property type="project" value="InterPro"/>
</dbReference>
<dbReference type="Pfam" id="PF22666">
    <property type="entry name" value="Glyco_hydro_2_N2"/>
    <property type="match status" value="1"/>
</dbReference>
<protein>
    <recommendedName>
        <fullName evidence="10">Exo-1,4-beta-D-glucosaminidase</fullName>
    </recommendedName>
</protein>
<reference evidence="8" key="2">
    <citation type="submission" date="2020-09" db="EMBL/GenBank/DDBJ databases">
        <authorList>
            <person name="Sun Q."/>
            <person name="Ohkuma M."/>
        </authorList>
    </citation>
    <scope>NUCLEOTIDE SEQUENCE</scope>
    <source>
        <strain evidence="8">JCM 4125</strain>
    </source>
</reference>
<evidence type="ECO:0008006" key="10">
    <source>
        <dbReference type="Google" id="ProtNLM"/>
    </source>
</evidence>
<dbReference type="EMBL" id="BMSA01000018">
    <property type="protein sequence ID" value="GGT70873.1"/>
    <property type="molecule type" value="Genomic_DNA"/>
</dbReference>
<dbReference type="Pfam" id="PF00703">
    <property type="entry name" value="Glyco_hydro_2"/>
    <property type="match status" value="1"/>
</dbReference>
<dbReference type="Gene3D" id="2.60.40.10">
    <property type="entry name" value="Immunoglobulins"/>
    <property type="match status" value="3"/>
</dbReference>
<dbReference type="InterPro" id="IPR013783">
    <property type="entry name" value="Ig-like_fold"/>
</dbReference>
<reference evidence="8" key="1">
    <citation type="journal article" date="2014" name="Int. J. Syst. Evol. Microbiol.">
        <title>Complete genome sequence of Corynebacterium casei LMG S-19264T (=DSM 44701T), isolated from a smear-ripened cheese.</title>
        <authorList>
            <consortium name="US DOE Joint Genome Institute (JGI-PGF)"/>
            <person name="Walter F."/>
            <person name="Albersmeier A."/>
            <person name="Kalinowski J."/>
            <person name="Ruckert C."/>
        </authorList>
    </citation>
    <scope>NUCLEOTIDE SEQUENCE</scope>
    <source>
        <strain evidence="8">JCM 4125</strain>
    </source>
</reference>
<evidence type="ECO:0000256" key="1">
    <source>
        <dbReference type="ARBA" id="ARBA00007401"/>
    </source>
</evidence>
<dbReference type="InterPro" id="IPR036156">
    <property type="entry name" value="Beta-gal/glucu_dom_sf"/>
</dbReference>
<evidence type="ECO:0000259" key="6">
    <source>
        <dbReference type="Pfam" id="PF18368"/>
    </source>
</evidence>
<gene>
    <name evidence="8" type="ORF">GCM10010226_55970</name>
</gene>
<evidence type="ECO:0000313" key="9">
    <source>
        <dbReference type="Proteomes" id="UP000646776"/>
    </source>
</evidence>
<feature type="domain" description="Exo-beta-D-glucosaminidase Ig-fold" evidence="6">
    <location>
        <begin position="730"/>
        <end position="825"/>
    </location>
</feature>
<feature type="domain" description="Beta-mannosidase-like galactose-binding" evidence="7">
    <location>
        <begin position="3"/>
        <end position="163"/>
    </location>
</feature>
<keyword evidence="2" id="KW-0378">Hydrolase</keyword>
<evidence type="ECO:0000256" key="2">
    <source>
        <dbReference type="ARBA" id="ARBA00022801"/>
    </source>
</evidence>
<dbReference type="Gene3D" id="2.60.120.260">
    <property type="entry name" value="Galactose-binding domain-like"/>
    <property type="match status" value="1"/>
</dbReference>
<proteinExistence type="inferred from homology"/>
<dbReference type="SUPFAM" id="SSF49303">
    <property type="entry name" value="beta-Galactosidase/glucuronidase domain"/>
    <property type="match status" value="3"/>
</dbReference>
<evidence type="ECO:0000313" key="8">
    <source>
        <dbReference type="EMBL" id="GGT70873.1"/>
    </source>
</evidence>
<evidence type="ECO:0000259" key="7">
    <source>
        <dbReference type="Pfam" id="PF22666"/>
    </source>
</evidence>
<comment type="similarity">
    <text evidence="1">Belongs to the glycosyl hydrolase 2 family.</text>
</comment>
<accession>A0A918HJH2</accession>
<dbReference type="SUPFAM" id="SSF51445">
    <property type="entry name" value="(Trans)glycosidases"/>
    <property type="match status" value="1"/>
</dbReference>
<keyword evidence="9" id="KW-1185">Reference proteome</keyword>
<evidence type="ECO:0000259" key="5">
    <source>
        <dbReference type="Pfam" id="PF02836"/>
    </source>
</evidence>
<dbReference type="InterPro" id="IPR017853">
    <property type="entry name" value="GH"/>
</dbReference>
<dbReference type="InterPro" id="IPR008979">
    <property type="entry name" value="Galactose-bd-like_sf"/>
</dbReference>
<sequence>MLATLVAAGRVPDPYYGLNNLRIPDAGEVGVGEYTYWFRTRLDLPKRAGEGSGRVFLELRGLNYRADVYLNGARINTEPLVGMFLRRRLDVTDAVRPGKENVLAVLVTPPDPPGDPRSGVGEFEPAGTSCQGGDRLIGSNVTAQVTAGWDFWQPVRDRNTGLWDRVGLSLTGPLVFASDPKITTEITWQGSLAARATLSVTASVRNTTAMTLGARLKVRIGERTVKGDPVTVEPGRTEVLTAAVTLDDPRLWWPHGYGAPHLYPVTVDLVSEGRKSQAYRTDIGIREVSSAVDQATLGRRFTVNKTPIFIRGGAWVAADALLRLSPENYDDQVRLHQQANLNLIRVWGGSITERPEFYQACDKYGVLVWQEFWITADCNSGASNPADPQLFLDSARDAVRMLRNHPSLCLWVGGNEGPPPGDLDGRLAAIVQDEDGTRPYVSFSTDPDAGLGTDGQFSDGPYGILYPSQFFDGTWTTHRTSTGAPQPFTPETGSVGTPVAETIRAIMSKADAEDFPQVTQATWPPNKAWNFHLWIPFFNGDDITKDQLVLYKQPTTLDEFCEQAQAAQYQQYKAMLEGRNAAMWRWYTGGVIWRSAPGWTGLRGQLYDWYLEQTGGYWGVRKAGEPLHPQLDLSNLDVAVVNNTRRASDPAHLTITVIGPDGRVDESRTRRLDIGSVPAVDRQVVTSLAAVLAPDSFQLVKLQLRDGRGRLVADNTDWLHNAPGPQPDLAYAPLRNLAPTPVSAHATRSRRGGEDSVEIVLRNRGDVIAFQVRIQLVDAGDGKRVTPLFLTDNYLTLLPGETRTVQAHFRRAGRAERHVLISGWNASIGNSGRVPIREE</sequence>
<dbReference type="PANTHER" id="PTHR43536">
    <property type="entry name" value="MANNOSYLGLYCOPROTEIN ENDO-BETA-MANNOSIDASE"/>
    <property type="match status" value="1"/>
</dbReference>
<dbReference type="Pfam" id="PF02836">
    <property type="entry name" value="Glyco_hydro_2_C"/>
    <property type="match status" value="1"/>
</dbReference>
<dbReference type="InterPro" id="IPR054593">
    <property type="entry name" value="Beta-mannosidase-like_N2"/>
</dbReference>
<evidence type="ECO:0000259" key="4">
    <source>
        <dbReference type="Pfam" id="PF00703"/>
    </source>
</evidence>
<dbReference type="Proteomes" id="UP000646776">
    <property type="component" value="Unassembled WGS sequence"/>
</dbReference>